<evidence type="ECO:0000313" key="2">
    <source>
        <dbReference type="Proteomes" id="UP000190539"/>
    </source>
</evidence>
<dbReference type="RefSeq" id="WP_077970366.1">
    <property type="nucleotide sequence ID" value="NZ_CP045178.1"/>
</dbReference>
<comment type="caution">
    <text evidence="1">The sequence shown here is derived from an EMBL/GenBank/DDBJ whole genome shotgun (WGS) entry which is preliminary data.</text>
</comment>
<evidence type="ECO:0000313" key="1">
    <source>
        <dbReference type="EMBL" id="OON75599.1"/>
    </source>
</evidence>
<protein>
    <submittedName>
        <fullName evidence="1">Uncharacterized protein</fullName>
    </submittedName>
</protein>
<reference evidence="1 2" key="1">
    <citation type="submission" date="2017-02" db="EMBL/GenBank/DDBJ databases">
        <title>Draft Genome Sequence of Streptomyces tsukubaensis F601, a Producer of the immunosuppressant tacrolimus FK506.</title>
        <authorList>
            <person name="Zong G."/>
            <person name="Zhong C."/>
            <person name="Fu J."/>
            <person name="Qin R."/>
            <person name="Cao G."/>
        </authorList>
    </citation>
    <scope>NUCLEOTIDE SEQUENCE [LARGE SCALE GENOMIC DNA]</scope>
    <source>
        <strain evidence="1 2">F601</strain>
    </source>
</reference>
<accession>A0A1V4A5I3</accession>
<dbReference type="EMBL" id="MVFC01000021">
    <property type="protein sequence ID" value="OON75599.1"/>
    <property type="molecule type" value="Genomic_DNA"/>
</dbReference>
<proteinExistence type="predicted"/>
<name>A0A1V4A5I3_9ACTN</name>
<organism evidence="1 2">
    <name type="scientific">Streptomyces tsukubensis</name>
    <dbReference type="NCBI Taxonomy" id="83656"/>
    <lineage>
        <taxon>Bacteria</taxon>
        <taxon>Bacillati</taxon>
        <taxon>Actinomycetota</taxon>
        <taxon>Actinomycetes</taxon>
        <taxon>Kitasatosporales</taxon>
        <taxon>Streptomycetaceae</taxon>
        <taxon>Streptomyces</taxon>
    </lineage>
</organism>
<sequence>MIVIGAGAEQSVDPAEDELGRDRIGYGPTMSPMALYDATHGTWHLGERAHRERFALITHDERGVLAVAIDRIEPAPASPGRQSSGRSVIHGQILANGHPIYDAHVGARSPIARQRNPIGYFDAPEERTVCACGCGEEIPVGKHFASGHDQTALHERVRQLGGVVDFIAWFDRVHGNWPDINVIYEPVNLKDGTPTGAPARARHRLGCDHFYLDEDGRVINRPRLASAEEMTSLRPCRTCQNVSAKASARQ</sequence>
<dbReference type="Proteomes" id="UP000190539">
    <property type="component" value="Unassembled WGS sequence"/>
</dbReference>
<dbReference type="OrthoDB" id="4140166at2"/>
<gene>
    <name evidence="1" type="ORF">B1H18_22295</name>
</gene>
<keyword evidence="2" id="KW-1185">Reference proteome</keyword>
<dbReference type="AlphaFoldDB" id="A0A1V4A5I3"/>